<dbReference type="Proteomes" id="UP000248557">
    <property type="component" value="Unassembled WGS sequence"/>
</dbReference>
<evidence type="ECO:0008006" key="3">
    <source>
        <dbReference type="Google" id="ProtNLM"/>
    </source>
</evidence>
<proteinExistence type="predicted"/>
<organism evidence="1 2">
    <name type="scientific">Methanosphaera stadtmanae</name>
    <dbReference type="NCBI Taxonomy" id="2317"/>
    <lineage>
        <taxon>Archaea</taxon>
        <taxon>Methanobacteriati</taxon>
        <taxon>Methanobacteriota</taxon>
        <taxon>Methanomada group</taxon>
        <taxon>Methanobacteria</taxon>
        <taxon>Methanobacteriales</taxon>
        <taxon>Methanobacteriaceae</taxon>
        <taxon>Methanosphaera</taxon>
    </lineage>
</organism>
<protein>
    <recommendedName>
        <fullName evidence="3">Adenosylcobinamide amidohydrolase</fullName>
    </recommendedName>
</protein>
<dbReference type="OMA" id="FNHQSCE"/>
<reference evidence="1 2" key="1">
    <citation type="submission" date="2017-05" db="EMBL/GenBank/DDBJ databases">
        <title>Host range expansion of the Methanosphaera genus to humans and monogastric animals involves recent and extensive reduction in genome content.</title>
        <authorList>
            <person name="Hoedt E.C."/>
            <person name="Volmer J.G."/>
            <person name="Parks D.H."/>
            <person name="Rosewarne C.P."/>
            <person name="Denman S.E."/>
            <person name="Mcsweeney C.S."/>
            <person name="O Cuiv P."/>
            <person name="Hugenholtz P."/>
            <person name="Tyson G.W."/>
            <person name="Morrison M."/>
        </authorList>
    </citation>
    <scope>NUCLEOTIDE SEQUENCE [LARGE SCALE GENOMIC DNA]</scope>
    <source>
        <strain evidence="1 2">PA5</strain>
    </source>
</reference>
<dbReference type="GeneID" id="3855710"/>
<accession>A0A328Q526</accession>
<dbReference type="Pfam" id="PF01955">
    <property type="entry name" value="CbiZ"/>
    <property type="match status" value="1"/>
</dbReference>
<dbReference type="PANTHER" id="PTHR35336">
    <property type="entry name" value="ADENOSYLCOBINAMIDE AMIDOHYDROLASE"/>
    <property type="match status" value="1"/>
</dbReference>
<evidence type="ECO:0000313" key="2">
    <source>
        <dbReference type="Proteomes" id="UP000248557"/>
    </source>
</evidence>
<dbReference type="PANTHER" id="PTHR35336:SF5">
    <property type="entry name" value="ADENOSYLCOBINAMIDE AMIDOHYDROLASE"/>
    <property type="match status" value="1"/>
</dbReference>
<dbReference type="EMBL" id="NGJK01000023">
    <property type="protein sequence ID" value="RAP03467.1"/>
    <property type="molecule type" value="Genomic_DNA"/>
</dbReference>
<gene>
    <name evidence="1" type="ORF">CA615_02175</name>
</gene>
<dbReference type="InterPro" id="IPR052209">
    <property type="entry name" value="CbiZ"/>
</dbReference>
<name>A0A328Q526_9EURY</name>
<dbReference type="AlphaFoldDB" id="A0A328Q526"/>
<dbReference type="InterPro" id="IPR002808">
    <property type="entry name" value="AdoCbi_amidolase"/>
</dbReference>
<comment type="caution">
    <text evidence="1">The sequence shown here is derived from an EMBL/GenBank/DDBJ whole genome shotgun (WGS) entry which is preliminary data.</text>
</comment>
<dbReference type="RefSeq" id="WP_011406037.1">
    <property type="nucleotide sequence ID" value="NZ_LR698975.1"/>
</dbReference>
<sequence length="352" mass="39443">MSGFYSEKIFTNELFDVFKQDAAIVVYLKKENNLIISSWINGGYQENLKYIVNQTLDGTDYDEMVSMDYSTFQTRCMEKINLNPNESAGMATSACMDNYAISVYEYKDLKVTSIVTAGADNNGIKAGDPASFYEHNNEYNLDVGTINIITIIDANLEPGTLITASITATEAKTSVLQDLKLESQFSTHIATGTGTDGICVISNKSSENHIENAGKHSKLGEIIAKSVQEATRKALYLQTEMCISYQKSVLNRLSRFNIDFDTFYNKTEGITKTDYAMKFNNFNSNTENIAYISGIIDLIDETQTNLLEICDVVHPIKNIIKLFLDVEYDVEFNSIDDVLNYLIDAINTHLLK</sequence>
<evidence type="ECO:0000313" key="1">
    <source>
        <dbReference type="EMBL" id="RAP03467.1"/>
    </source>
</evidence>